<reference evidence="7" key="1">
    <citation type="submission" date="2020-11" db="EMBL/GenBank/DDBJ databases">
        <authorList>
            <consortium name="DOE Joint Genome Institute"/>
            <person name="Ahrendt S."/>
            <person name="Riley R."/>
            <person name="Andreopoulos W."/>
            <person name="Labutti K."/>
            <person name="Pangilinan J."/>
            <person name="Ruiz-Duenas F.J."/>
            <person name="Barrasa J.M."/>
            <person name="Sanchez-Garcia M."/>
            <person name="Camarero S."/>
            <person name="Miyauchi S."/>
            <person name="Serrano A."/>
            <person name="Linde D."/>
            <person name="Babiker R."/>
            <person name="Drula E."/>
            <person name="Ayuso-Fernandez I."/>
            <person name="Pacheco R."/>
            <person name="Padilla G."/>
            <person name="Ferreira P."/>
            <person name="Barriuso J."/>
            <person name="Kellner H."/>
            <person name="Castanera R."/>
            <person name="Alfaro M."/>
            <person name="Ramirez L."/>
            <person name="Pisabarro A.G."/>
            <person name="Kuo A."/>
            <person name="Tritt A."/>
            <person name="Lipzen A."/>
            <person name="He G."/>
            <person name="Yan M."/>
            <person name="Ng V."/>
            <person name="Cullen D."/>
            <person name="Martin F."/>
            <person name="Rosso M.-N."/>
            <person name="Henrissat B."/>
            <person name="Hibbett D."/>
            <person name="Martinez A.T."/>
            <person name="Grigoriev I.V."/>
        </authorList>
    </citation>
    <scope>NUCLEOTIDE SEQUENCE</scope>
    <source>
        <strain evidence="7">MF-IS2</strain>
    </source>
</reference>
<evidence type="ECO:0000256" key="1">
    <source>
        <dbReference type="ARBA" id="ARBA00001946"/>
    </source>
</evidence>
<dbReference type="SFLD" id="SFLDG01020">
    <property type="entry name" value="Terpene_Cyclase_Like_2"/>
    <property type="match status" value="1"/>
</dbReference>
<comment type="cofactor">
    <cofactor evidence="1 6">
        <name>Mg(2+)</name>
        <dbReference type="ChEBI" id="CHEBI:18420"/>
    </cofactor>
</comment>
<comment type="caution">
    <text evidence="7">The sequence shown here is derived from an EMBL/GenBank/DDBJ whole genome shotgun (WGS) entry which is preliminary data.</text>
</comment>
<dbReference type="Gene3D" id="1.10.600.10">
    <property type="entry name" value="Farnesyl Diphosphate Synthase"/>
    <property type="match status" value="1"/>
</dbReference>
<dbReference type="InterPro" id="IPR034686">
    <property type="entry name" value="Terpene_cyclase-like_2"/>
</dbReference>
<dbReference type="GO" id="GO:0008299">
    <property type="term" value="P:isoprenoid biosynthetic process"/>
    <property type="evidence" value="ECO:0007669"/>
    <property type="project" value="UniProtKB-ARBA"/>
</dbReference>
<dbReference type="EC" id="4.2.3.-" evidence="6"/>
<protein>
    <recommendedName>
        <fullName evidence="6">Terpene synthase</fullName>
        <ecNumber evidence="6">4.2.3.-</ecNumber>
    </recommendedName>
</protein>
<accession>A0A9P5XG63</accession>
<comment type="similarity">
    <text evidence="2 6">Belongs to the terpene synthase family.</text>
</comment>
<name>A0A9P5XG63_9AGAR</name>
<organism evidence="7 8">
    <name type="scientific">Macrolepiota fuliginosa MF-IS2</name>
    <dbReference type="NCBI Taxonomy" id="1400762"/>
    <lineage>
        <taxon>Eukaryota</taxon>
        <taxon>Fungi</taxon>
        <taxon>Dikarya</taxon>
        <taxon>Basidiomycota</taxon>
        <taxon>Agaricomycotina</taxon>
        <taxon>Agaricomycetes</taxon>
        <taxon>Agaricomycetidae</taxon>
        <taxon>Agaricales</taxon>
        <taxon>Agaricineae</taxon>
        <taxon>Agaricaceae</taxon>
        <taxon>Macrolepiota</taxon>
    </lineage>
</organism>
<dbReference type="OrthoDB" id="6486656at2759"/>
<keyword evidence="8" id="KW-1185">Reference proteome</keyword>
<evidence type="ECO:0000256" key="6">
    <source>
        <dbReference type="RuleBase" id="RU366034"/>
    </source>
</evidence>
<dbReference type="PANTHER" id="PTHR35201">
    <property type="entry name" value="TERPENE SYNTHASE"/>
    <property type="match status" value="1"/>
</dbReference>
<evidence type="ECO:0000256" key="4">
    <source>
        <dbReference type="ARBA" id="ARBA00022842"/>
    </source>
</evidence>
<dbReference type="GO" id="GO:0046872">
    <property type="term" value="F:metal ion binding"/>
    <property type="evidence" value="ECO:0007669"/>
    <property type="project" value="UniProtKB-KW"/>
</dbReference>
<dbReference type="SFLD" id="SFLDS00005">
    <property type="entry name" value="Isoprenoid_Synthase_Type_I"/>
    <property type="match status" value="1"/>
</dbReference>
<evidence type="ECO:0000256" key="5">
    <source>
        <dbReference type="ARBA" id="ARBA00023239"/>
    </source>
</evidence>
<sequence>MSQQRLKIPKTLAAWPWLRAINPHYCEVKAESSAWLESFKAFNPEAQANFNNCDFNHLRTGCDLMNLFFVIDEYTDVGDEAHAAMIASVTMDALRNPLKPRPHGESIVGEIARQFWARTVPTITENSHRRFIETFDTYLQSVVVQARDRSKEHIRNLTDYFDMRRDNIGAKPSFAILELSLDLPDFVMDHPSVRTITVSAIDMLIIGNDLCSFQVEHARGEDSHNILTIAKHEFGRGLEHAVQWVDDHNKMLRAAFLSAIEDVPSWGAEIDEQVTQYLYGLANWVRANDSWSFESQRYFGKHGRAVQSHRSVDLACDRAVRVDGTDLMVLMYSFLPL</sequence>
<keyword evidence="3 6" id="KW-0479">Metal-binding</keyword>
<evidence type="ECO:0000313" key="7">
    <source>
        <dbReference type="EMBL" id="KAF9448636.1"/>
    </source>
</evidence>
<dbReference type="GO" id="GO:0010333">
    <property type="term" value="F:terpene synthase activity"/>
    <property type="evidence" value="ECO:0007669"/>
    <property type="project" value="InterPro"/>
</dbReference>
<dbReference type="Pfam" id="PF19086">
    <property type="entry name" value="Terpene_syn_C_2"/>
    <property type="match status" value="1"/>
</dbReference>
<gene>
    <name evidence="7" type="ORF">P691DRAFT_792416</name>
</gene>
<dbReference type="AlphaFoldDB" id="A0A9P5XG63"/>
<dbReference type="SUPFAM" id="SSF48576">
    <property type="entry name" value="Terpenoid synthases"/>
    <property type="match status" value="1"/>
</dbReference>
<keyword evidence="5 6" id="KW-0456">Lyase</keyword>
<dbReference type="PANTHER" id="PTHR35201:SF4">
    <property type="entry name" value="BETA-PINACENE SYNTHASE-RELATED"/>
    <property type="match status" value="1"/>
</dbReference>
<evidence type="ECO:0000256" key="2">
    <source>
        <dbReference type="ARBA" id="ARBA00006333"/>
    </source>
</evidence>
<dbReference type="Proteomes" id="UP000807342">
    <property type="component" value="Unassembled WGS sequence"/>
</dbReference>
<dbReference type="InterPro" id="IPR008949">
    <property type="entry name" value="Isoprenoid_synthase_dom_sf"/>
</dbReference>
<proteinExistence type="inferred from homology"/>
<evidence type="ECO:0000313" key="8">
    <source>
        <dbReference type="Proteomes" id="UP000807342"/>
    </source>
</evidence>
<keyword evidence="4 6" id="KW-0460">Magnesium</keyword>
<dbReference type="EMBL" id="MU151155">
    <property type="protein sequence ID" value="KAF9448636.1"/>
    <property type="molecule type" value="Genomic_DNA"/>
</dbReference>
<evidence type="ECO:0000256" key="3">
    <source>
        <dbReference type="ARBA" id="ARBA00022723"/>
    </source>
</evidence>